<dbReference type="InterPro" id="IPR012902">
    <property type="entry name" value="N_methyl_site"/>
</dbReference>
<dbReference type="NCBIfam" id="TIGR02532">
    <property type="entry name" value="IV_pilin_GFxxxE"/>
    <property type="match status" value="1"/>
</dbReference>
<dbReference type="AlphaFoldDB" id="A0A928ZW86"/>
<comment type="caution">
    <text evidence="2">The sequence shown here is derived from an EMBL/GenBank/DDBJ whole genome shotgun (WGS) entry which is preliminary data.</text>
</comment>
<proteinExistence type="predicted"/>
<evidence type="ECO:0000256" key="1">
    <source>
        <dbReference type="SAM" id="Phobius"/>
    </source>
</evidence>
<dbReference type="Pfam" id="PF07963">
    <property type="entry name" value="N_methyl"/>
    <property type="match status" value="1"/>
</dbReference>
<organism evidence="2 3">
    <name type="scientific">Leptolyngbya cf. ectocarpi LEGE 11479</name>
    <dbReference type="NCBI Taxonomy" id="1828722"/>
    <lineage>
        <taxon>Bacteria</taxon>
        <taxon>Bacillati</taxon>
        <taxon>Cyanobacteriota</taxon>
        <taxon>Cyanophyceae</taxon>
        <taxon>Leptolyngbyales</taxon>
        <taxon>Leptolyngbyaceae</taxon>
        <taxon>Leptolyngbya group</taxon>
        <taxon>Leptolyngbya</taxon>
    </lineage>
</organism>
<keyword evidence="1" id="KW-0472">Membrane</keyword>
<keyword evidence="1" id="KW-0812">Transmembrane</keyword>
<dbReference type="Proteomes" id="UP000615026">
    <property type="component" value="Unassembled WGS sequence"/>
</dbReference>
<dbReference type="RefSeq" id="WP_193994537.1">
    <property type="nucleotide sequence ID" value="NZ_JADEXP010000183.1"/>
</dbReference>
<protein>
    <submittedName>
        <fullName evidence="2">Type II secretion system protein</fullName>
    </submittedName>
</protein>
<sequence>MRRRKLRETASSNQGFTLLELLVALIMSGVIFAGLMTIIVNFLQIDRREAKLDQLQQDTRRATDFMADDLREAIYVYGQAAADPDILDLGDLAPLVSAGSEPVLALWRPVPIEAVDELANIEDCATQYAGDADDIQECGILQARRATYSLVIYAYRENAAGEIWQGPARIERYELPKYADLGNAADPFALISASYVDPTDASNDSQFNNFEEWTPPTGLTLTSATLVDQIGLNYTTEDATITDGTFVSAGCPRIAGGAAGQYLAVPEDVTEDSSFYACVRDPAVVNASNPQGAIRASQDVYLFVQGDARSGGTVRGETKTLDASDSYLNGANESSKLPEIEARVLVGGGVNRDG</sequence>
<accession>A0A928ZW86</accession>
<dbReference type="EMBL" id="JADEXP010000183">
    <property type="protein sequence ID" value="MBE9068596.1"/>
    <property type="molecule type" value="Genomic_DNA"/>
</dbReference>
<dbReference type="PROSITE" id="PS00409">
    <property type="entry name" value="PROKAR_NTER_METHYL"/>
    <property type="match status" value="1"/>
</dbReference>
<feature type="transmembrane region" description="Helical" evidence="1">
    <location>
        <begin position="21"/>
        <end position="43"/>
    </location>
</feature>
<evidence type="ECO:0000313" key="3">
    <source>
        <dbReference type="Proteomes" id="UP000615026"/>
    </source>
</evidence>
<gene>
    <name evidence="2" type="ORF">IQ260_18275</name>
</gene>
<evidence type="ECO:0000313" key="2">
    <source>
        <dbReference type="EMBL" id="MBE9068596.1"/>
    </source>
</evidence>
<name>A0A928ZW86_LEPEC</name>
<keyword evidence="1" id="KW-1133">Transmembrane helix</keyword>
<keyword evidence="3" id="KW-1185">Reference proteome</keyword>
<reference evidence="2" key="1">
    <citation type="submission" date="2020-10" db="EMBL/GenBank/DDBJ databases">
        <authorList>
            <person name="Castelo-Branco R."/>
            <person name="Eusebio N."/>
            <person name="Adriana R."/>
            <person name="Vieira A."/>
            <person name="Brugerolle De Fraissinette N."/>
            <person name="Rezende De Castro R."/>
            <person name="Schneider M.P."/>
            <person name="Vasconcelos V."/>
            <person name="Leao P.N."/>
        </authorList>
    </citation>
    <scope>NUCLEOTIDE SEQUENCE</scope>
    <source>
        <strain evidence="2">LEGE 11479</strain>
    </source>
</reference>